<feature type="region of interest" description="Disordered" evidence="1">
    <location>
        <begin position="672"/>
        <end position="705"/>
    </location>
</feature>
<accession>A0A1Q9DEN2</accession>
<dbReference type="OrthoDB" id="435564at2759"/>
<feature type="domain" description="Reverse transcriptase" evidence="2">
    <location>
        <begin position="247"/>
        <end position="483"/>
    </location>
</feature>
<dbReference type="PANTHER" id="PTHR19446">
    <property type="entry name" value="REVERSE TRANSCRIPTASES"/>
    <property type="match status" value="1"/>
</dbReference>
<evidence type="ECO:0000313" key="3">
    <source>
        <dbReference type="EMBL" id="OLP93673.1"/>
    </source>
</evidence>
<comment type="caution">
    <text evidence="3">The sequence shown here is derived from an EMBL/GenBank/DDBJ whole genome shotgun (WGS) entry which is preliminary data.</text>
</comment>
<dbReference type="Pfam" id="PF00078">
    <property type="entry name" value="RVT_1"/>
    <property type="match status" value="1"/>
</dbReference>
<reference evidence="3 4" key="1">
    <citation type="submission" date="2016-02" db="EMBL/GenBank/DDBJ databases">
        <title>Genome analysis of coral dinoflagellate symbionts highlights evolutionary adaptations to a symbiotic lifestyle.</title>
        <authorList>
            <person name="Aranda M."/>
            <person name="Li Y."/>
            <person name="Liew Y.J."/>
            <person name="Baumgarten S."/>
            <person name="Simakov O."/>
            <person name="Wilson M."/>
            <person name="Piel J."/>
            <person name="Ashoor H."/>
            <person name="Bougouffa S."/>
            <person name="Bajic V.B."/>
            <person name="Ryu T."/>
            <person name="Ravasi T."/>
            <person name="Bayer T."/>
            <person name="Micklem G."/>
            <person name="Kim H."/>
            <person name="Bhak J."/>
            <person name="Lajeunesse T.C."/>
            <person name="Voolstra C.R."/>
        </authorList>
    </citation>
    <scope>NUCLEOTIDE SEQUENCE [LARGE SCALE GENOMIC DNA]</scope>
    <source>
        <strain evidence="3 4">CCMP2467</strain>
    </source>
</reference>
<evidence type="ECO:0000313" key="4">
    <source>
        <dbReference type="Proteomes" id="UP000186817"/>
    </source>
</evidence>
<sequence>MKVKESSNFDQIVLQAALQHYPPRARPDTPPTQPVELANSARHMWQLFRQMRSYRFNMLGVVKAWKLWVQFSRAHAIHKQRANARAKAKRDELLQQAQQAAEHKNMHELWTVVKRLAPKCRFKKVQLHKHGVIIAPEAELDWIAQAFGERFGVHLAKEPPPLQRQHAPVQLAEQEVAAALHHIPVRKAVPRGTLPAAFWRACADQIAAPLTVAVNQAWQAPQVNVHQPWANADVALLPKGKKQVKTPLDLRPIGLQHPIGKTLMKVLTSKAKEHITCLVKQWPQTAFVPGRSTATALKVVFSHCYGIRQACAQARLNLHQKHEGQASQHKAPPLRGGLQVSLDLTAAFDLVNWSHLCTALSLAGVDPSIQEILLQWLRQVVYVFHHKGGTQEVRPSWGLRQGCPASPFLWAVFTALLSQAFDQQFYSGWSAEHAVMYADDSHLRWSFDSYAGFERAIIELRCVMRIFAQFDMQINFQKTQALLLTTGTAKSKLIKHYVRNHTEGRRLLLSPSDPRHWILLVPQAEYLRLIISYDRFEALSVRHRISKAHQRRWALASILHSRKLAKQHKLHIWRSCVQTTLLYGLHCLGLSQKLLNEIQVACMKHLRAIVSDQQHLTGHTHQEIMAKYKVDSALSHLKQAHDRELRIQANNDWMQQWKWNQDVTANLETLHEAHSNEESDPEQATEGKVESQSFQLPSRETPDVPPLIKQIQNTMNFAEPDQEMAEFFGTVKPPLFPKAAGQEGMNPKRRREADPHRSKWQGWDQEDWEHPSRYHGRRPSSSRDPLLLSVARLALRHEEELKLLQQDTSLVLWFSPGSDSILGHLYQTAVAFKKRQQDEPTWGLAHVPLKQVMATAMFRELRERHHKVWNTPELLKKAEEMGWKDNQGWVFQTWNPQLRHLERDRNRPPIPDTEMSNKLEFFITHMNKNAEEIWDMMMELQGCCVFQLIGLGYRHAFVNSGANVSDMGQGASFFRHIMMSDNQVDLMQVQLNQSIDIPIFTDARMGSSGIAMTIDRRSLK</sequence>
<name>A0A1Q9DEN2_SYMMI</name>
<proteinExistence type="predicted"/>
<organism evidence="3 4">
    <name type="scientific">Symbiodinium microadriaticum</name>
    <name type="common">Dinoflagellate</name>
    <name type="synonym">Zooxanthella microadriatica</name>
    <dbReference type="NCBI Taxonomy" id="2951"/>
    <lineage>
        <taxon>Eukaryota</taxon>
        <taxon>Sar</taxon>
        <taxon>Alveolata</taxon>
        <taxon>Dinophyceae</taxon>
        <taxon>Suessiales</taxon>
        <taxon>Symbiodiniaceae</taxon>
        <taxon>Symbiodinium</taxon>
    </lineage>
</organism>
<evidence type="ECO:0000259" key="2">
    <source>
        <dbReference type="Pfam" id="PF00078"/>
    </source>
</evidence>
<dbReference type="AlphaFoldDB" id="A0A1Q9DEN2"/>
<evidence type="ECO:0000256" key="1">
    <source>
        <dbReference type="SAM" id="MobiDB-lite"/>
    </source>
</evidence>
<feature type="region of interest" description="Disordered" evidence="1">
    <location>
        <begin position="736"/>
        <end position="782"/>
    </location>
</feature>
<gene>
    <name evidence="3" type="ORF">AK812_SmicGene24422</name>
</gene>
<dbReference type="EMBL" id="LSRX01000573">
    <property type="protein sequence ID" value="OLP93673.1"/>
    <property type="molecule type" value="Genomic_DNA"/>
</dbReference>
<dbReference type="SUPFAM" id="SSF56672">
    <property type="entry name" value="DNA/RNA polymerases"/>
    <property type="match status" value="1"/>
</dbReference>
<dbReference type="Proteomes" id="UP000186817">
    <property type="component" value="Unassembled WGS sequence"/>
</dbReference>
<keyword evidence="4" id="KW-1185">Reference proteome</keyword>
<dbReference type="InterPro" id="IPR043502">
    <property type="entry name" value="DNA/RNA_pol_sf"/>
</dbReference>
<protein>
    <submittedName>
        <fullName evidence="3">LINE-1 retrotransposable element ORF2 protein</fullName>
    </submittedName>
</protein>
<dbReference type="InterPro" id="IPR000477">
    <property type="entry name" value="RT_dom"/>
</dbReference>